<proteinExistence type="predicted"/>
<dbReference type="RefSeq" id="XP_043187792.1">
    <property type="nucleotide sequence ID" value="XM_043321969.1"/>
</dbReference>
<reference evidence="3" key="1">
    <citation type="submission" date="2020-05" db="EMBL/GenBank/DDBJ databases">
        <title>Evolutionary and genomic comparisons of hybrid uninucleate and nonhybrid Rhizoctonia fungi.</title>
        <authorList>
            <person name="Li C."/>
            <person name="Chen X."/>
        </authorList>
    </citation>
    <scope>NUCLEOTIDE SEQUENCE</scope>
    <source>
        <strain evidence="3">AG-1 IA</strain>
    </source>
</reference>
<keyword evidence="1" id="KW-0472">Membrane</keyword>
<evidence type="ECO:0000256" key="1">
    <source>
        <dbReference type="SAM" id="Phobius"/>
    </source>
</evidence>
<accession>A0A8H8PAI2</accession>
<protein>
    <submittedName>
        <fullName evidence="3">Cytidine and deoxycytidylate deaminase zinc-binding region protein</fullName>
    </submittedName>
</protein>
<evidence type="ECO:0000259" key="2">
    <source>
        <dbReference type="PROSITE" id="PS50280"/>
    </source>
</evidence>
<dbReference type="Gene3D" id="2.170.270.10">
    <property type="entry name" value="SET domain"/>
    <property type="match status" value="1"/>
</dbReference>
<feature type="transmembrane region" description="Helical" evidence="1">
    <location>
        <begin position="444"/>
        <end position="465"/>
    </location>
</feature>
<dbReference type="SUPFAM" id="SSF82199">
    <property type="entry name" value="SET domain"/>
    <property type="match status" value="1"/>
</dbReference>
<name>A0A8H8PAI2_9AGAM</name>
<gene>
    <name evidence="3" type="ORF">RhiXN_02150</name>
</gene>
<organism evidence="3 4">
    <name type="scientific">Rhizoctonia solani</name>
    <dbReference type="NCBI Taxonomy" id="456999"/>
    <lineage>
        <taxon>Eukaryota</taxon>
        <taxon>Fungi</taxon>
        <taxon>Dikarya</taxon>
        <taxon>Basidiomycota</taxon>
        <taxon>Agaricomycotina</taxon>
        <taxon>Agaricomycetes</taxon>
        <taxon>Cantharellales</taxon>
        <taxon>Ceratobasidiaceae</taxon>
        <taxon>Rhizoctonia</taxon>
    </lineage>
</organism>
<feature type="transmembrane region" description="Helical" evidence="1">
    <location>
        <begin position="372"/>
        <end position="391"/>
    </location>
</feature>
<dbReference type="GeneID" id="67024432"/>
<dbReference type="KEGG" id="rsx:RhiXN_02150"/>
<feature type="domain" description="SET" evidence="2">
    <location>
        <begin position="9"/>
        <end position="119"/>
    </location>
</feature>
<feature type="transmembrane region" description="Helical" evidence="1">
    <location>
        <begin position="403"/>
        <end position="424"/>
    </location>
</feature>
<dbReference type="Proteomes" id="UP000650533">
    <property type="component" value="Chromosome 16"/>
</dbReference>
<dbReference type="PROSITE" id="PS50280">
    <property type="entry name" value="SET"/>
    <property type="match status" value="1"/>
</dbReference>
<sequence>MVIRHLNTAGLVIRTIEEKGRGVFATSSIPARTLIDISPVLLFSTEEYTHARRTVVDHYTFVWNDCGNSFMALPLGLGSIFNHSREPNVSYQLDKKAKTIEYRTTRQIDPGDELCIYYGSDDKLWFHMQGDSTIPPDLLLPWEESQPLPFGLSVDVEDIDVDKVLEGRTTTLEGVMSKPLFQVVKVLSQDEQEEAPGMPITTMDVWAVDVTIPSLLKSFMDTVRKNGLDTDDLKHLKRVRTINGKKSIILSSAGTPETLLPQLPEGVGSPYIIQVPKRVANSQEQLIRKNELWPVNYNPHIIAEEHIWTPEETEWLKSGINAAISAALQAKNTGELPIGVHIKPPLGVVGPIVTAYDARQSLGHPLRHAAQVALYALFIAMITTGESNLTLDIECVSIVKPAITFLFFNYNILLGATLAIAFVWPLFNQTSTNDALSKVFRLQTLFVALSLIAGTVNFATIVILLPGQHVRILVSMGAFEITVNVIATALSNQYTYRVLPEAIPKRSTGPAEPNSHASPPNYQANTVGLYRTSASFPLPTTSPSTRVTTPEVSNMSETIKTKLETPPPRVSFKQTRGSYFNFMSSLVNLYSAREPTIDPERRRTGYRHSDSVYSAFKRAYQ</sequence>
<dbReference type="CDD" id="cd10540">
    <property type="entry name" value="SET_SpSet7-like"/>
    <property type="match status" value="1"/>
</dbReference>
<dbReference type="InterPro" id="IPR001214">
    <property type="entry name" value="SET_dom"/>
</dbReference>
<dbReference type="SMART" id="SM00317">
    <property type="entry name" value="SET"/>
    <property type="match status" value="1"/>
</dbReference>
<keyword evidence="1" id="KW-0812">Transmembrane</keyword>
<dbReference type="Pfam" id="PF00856">
    <property type="entry name" value="SET"/>
    <property type="match status" value="1"/>
</dbReference>
<evidence type="ECO:0000313" key="4">
    <source>
        <dbReference type="Proteomes" id="UP000650533"/>
    </source>
</evidence>
<dbReference type="EMBL" id="CP059673">
    <property type="protein sequence ID" value="QRW27555.1"/>
    <property type="molecule type" value="Genomic_DNA"/>
</dbReference>
<evidence type="ECO:0000313" key="3">
    <source>
        <dbReference type="EMBL" id="QRW27555.1"/>
    </source>
</evidence>
<dbReference type="AlphaFoldDB" id="A0A8H8PAI2"/>
<keyword evidence="1" id="KW-1133">Transmembrane helix</keyword>
<dbReference type="InterPro" id="IPR046341">
    <property type="entry name" value="SET_dom_sf"/>
</dbReference>